<keyword evidence="9" id="KW-1133">Transmembrane helix</keyword>
<evidence type="ECO:0000256" key="6">
    <source>
        <dbReference type="ARBA" id="ARBA00022679"/>
    </source>
</evidence>
<keyword evidence="12" id="KW-0325">Glycoprotein</keyword>
<proteinExistence type="inferred from homology"/>
<keyword evidence="7" id="KW-0812">Transmembrane</keyword>
<dbReference type="PANTHER" id="PTHR15075:SF2">
    <property type="entry name" value="ALPHA-1,6-MANNOSYLGLYCOPROTEIN 6-BETA-N-ACETYLGLUCOSAMINYLTRANSFERASE"/>
    <property type="match status" value="1"/>
</dbReference>
<dbReference type="Pfam" id="PF15024">
    <property type="entry name" value="Glyco_transf_18"/>
    <property type="match status" value="1"/>
</dbReference>
<gene>
    <name evidence="15" type="primary">MGAT5_6</name>
    <name evidence="15" type="ORF">OS493_022502</name>
</gene>
<dbReference type="GO" id="GO:0030144">
    <property type="term" value="F:alpha-1,6-mannosylglycoprotein 6-beta-N-acetylglucosaminyltransferase activity"/>
    <property type="evidence" value="ECO:0007669"/>
    <property type="project" value="UniProtKB-EC"/>
</dbReference>
<evidence type="ECO:0000256" key="13">
    <source>
        <dbReference type="ARBA" id="ARBA00048243"/>
    </source>
</evidence>
<comment type="pathway">
    <text evidence="2">Protein modification; protein glycosylation.</text>
</comment>
<evidence type="ECO:0000256" key="1">
    <source>
        <dbReference type="ARBA" id="ARBA00004323"/>
    </source>
</evidence>
<reference evidence="15" key="1">
    <citation type="submission" date="2023-01" db="EMBL/GenBank/DDBJ databases">
        <title>Genome assembly of the deep-sea coral Lophelia pertusa.</title>
        <authorList>
            <person name="Herrera S."/>
            <person name="Cordes E."/>
        </authorList>
    </citation>
    <scope>NUCLEOTIDE SEQUENCE</scope>
    <source>
        <strain evidence="15">USNM1676648</strain>
        <tissue evidence="15">Polyp</tissue>
    </source>
</reference>
<keyword evidence="11" id="KW-0472">Membrane</keyword>
<accession>A0A9W9ZE48</accession>
<dbReference type="AlphaFoldDB" id="A0A9W9ZE48"/>
<evidence type="ECO:0000256" key="2">
    <source>
        <dbReference type="ARBA" id="ARBA00004922"/>
    </source>
</evidence>
<dbReference type="OrthoDB" id="2113294at2759"/>
<dbReference type="EC" id="2.4.1.155" evidence="4"/>
<keyword evidence="10" id="KW-0333">Golgi apparatus</keyword>
<evidence type="ECO:0000259" key="14">
    <source>
        <dbReference type="Pfam" id="PF15024"/>
    </source>
</evidence>
<comment type="catalytic activity">
    <reaction evidence="13">
        <text>N(4)-{beta-D-GlcNAc-(1-&gt;2)-[beta-D-GlcNAc-(1-&gt;4)]-alpha-D-Man-(1-&gt;3)-[beta-D-GlcNAc-(1-&gt;2)-alpha-D-Man-(1-&gt;6)]-beta-D-Man-(1-&gt;4)-beta-D-GlcNAc-(1-&gt;4)-beta-D-GlcNAc}-L-asparaginyl-[protein] + UDP-N-acetyl-alpha-D-glucosamine = N(4)-{beta-D-GlcNAc-(1-&gt;2)-[beta-D-GlcNAc-(1-&gt;4)]-alpha-D-Man-(1-&gt;3)-[beta-D-GlcNAc-(1-&gt;2)-[beta-D-GlcNAc-(1-&gt;6)]-alpha-D-Man-(1-&gt;6)]-beta-D-Man-(1-&gt;4)-beta-D-GlcNAc-(1-&gt;4)-beta-D-GlcNAc}-L-asparaginyl-[protein] + UDP + H(+)</text>
        <dbReference type="Rhea" id="RHEA:16921"/>
        <dbReference type="Rhea" id="RHEA-COMP:14374"/>
        <dbReference type="Rhea" id="RHEA-COMP:14377"/>
        <dbReference type="ChEBI" id="CHEBI:15378"/>
        <dbReference type="ChEBI" id="CHEBI:57705"/>
        <dbReference type="ChEBI" id="CHEBI:58223"/>
        <dbReference type="ChEBI" id="CHEBI:139507"/>
        <dbReference type="ChEBI" id="CHEBI:139510"/>
        <dbReference type="EC" id="2.4.1.155"/>
    </reaction>
</comment>
<keyword evidence="6 15" id="KW-0808">Transferase</keyword>
<protein>
    <recommendedName>
        <fullName evidence="4">alpha-1,6-mannosyl-glycoprotein 6-beta-N-acetylglucosaminyltransferase</fullName>
        <ecNumber evidence="4">2.4.1.155</ecNumber>
    </recommendedName>
</protein>
<comment type="subcellular location">
    <subcellularLocation>
        <location evidence="1">Golgi apparatus membrane</location>
        <topology evidence="1">Single-pass type II membrane protein</topology>
    </subcellularLocation>
</comment>
<evidence type="ECO:0000313" key="16">
    <source>
        <dbReference type="Proteomes" id="UP001163046"/>
    </source>
</evidence>
<dbReference type="InterPro" id="IPR052105">
    <property type="entry name" value="MGAT5_Glycosyltransferase"/>
</dbReference>
<evidence type="ECO:0000256" key="7">
    <source>
        <dbReference type="ARBA" id="ARBA00022692"/>
    </source>
</evidence>
<dbReference type="EMBL" id="MU826365">
    <property type="protein sequence ID" value="KAJ7378519.1"/>
    <property type="molecule type" value="Genomic_DNA"/>
</dbReference>
<keyword evidence="16" id="KW-1185">Reference proteome</keyword>
<evidence type="ECO:0000256" key="10">
    <source>
        <dbReference type="ARBA" id="ARBA00023034"/>
    </source>
</evidence>
<evidence type="ECO:0000256" key="3">
    <source>
        <dbReference type="ARBA" id="ARBA00007477"/>
    </source>
</evidence>
<dbReference type="InterPro" id="IPR026116">
    <property type="entry name" value="GT18_cat"/>
</dbReference>
<keyword evidence="8" id="KW-0735">Signal-anchor</keyword>
<dbReference type="PANTHER" id="PTHR15075">
    <property type="entry name" value="ALPHA-MANNOSIDE BETA-1,6-N-ACETYLGLUCOSAMINYLTRANSFERASE"/>
    <property type="match status" value="1"/>
</dbReference>
<dbReference type="GO" id="GO:0000139">
    <property type="term" value="C:Golgi membrane"/>
    <property type="evidence" value="ECO:0007669"/>
    <property type="project" value="UniProtKB-SubCell"/>
</dbReference>
<feature type="domain" description="Glycosyltransferase family 18 catalytic" evidence="14">
    <location>
        <begin position="9"/>
        <end position="483"/>
    </location>
</feature>
<evidence type="ECO:0000256" key="8">
    <source>
        <dbReference type="ARBA" id="ARBA00022968"/>
    </source>
</evidence>
<comment type="similarity">
    <text evidence="3">Belongs to the glycosyltransferase 18 family.</text>
</comment>
<keyword evidence="5 15" id="KW-0328">Glycosyltransferase</keyword>
<evidence type="ECO:0000256" key="9">
    <source>
        <dbReference type="ARBA" id="ARBA00022989"/>
    </source>
</evidence>
<dbReference type="GO" id="GO:0006487">
    <property type="term" value="P:protein N-linked glycosylation"/>
    <property type="evidence" value="ECO:0007669"/>
    <property type="project" value="TreeGrafter"/>
</dbReference>
<name>A0A9W9ZE48_9CNID</name>
<sequence>MATVGGIHKELAITQDVSRRKRKKIALYMGSLEFNFKFFTEAFTGGCLGELSQWSDVMSALYLLGHDLIITSDRKDLPNIITPPDSDGCASRILHDGLDLIFTDIIGVKRLDDVSGPHASRYRCKMRVLDSFGTDAEFNYQYYKEAIPGGRSIWADLNLLLPQFMTMYPHSPDNSFMGFAVPKKQHLVETKGPKNRTNALIYGKVPHFWLDNTQYIDMIKEHFNEVHANIGVKNESILHLYDVPDYVINHGIVNISTLMSLFQSSKVFVGLGEPIEGPAALEALANGCFFINPKFTPAYDRVNRGFFAGKPMDRKVTSQNPYAEVFIGEPFVQTVDINNIAEVKEALRKILSSSESPRLPYEFTVTGMLERLNTYIERQDFCKESNWPPIKELKITKSKDGQSCVFACLDEALVCEPTFFTAINTQDTLKRAGLPCNRTTTISRDSILAPFMSTADNTCELQSLSLLFSCRAAKPGIVRVCPCRSYRKEQVALCESC</sequence>
<dbReference type="Proteomes" id="UP001163046">
    <property type="component" value="Unassembled WGS sequence"/>
</dbReference>
<evidence type="ECO:0000256" key="4">
    <source>
        <dbReference type="ARBA" id="ARBA00012671"/>
    </source>
</evidence>
<evidence type="ECO:0000313" key="15">
    <source>
        <dbReference type="EMBL" id="KAJ7378519.1"/>
    </source>
</evidence>
<comment type="caution">
    <text evidence="15">The sequence shown here is derived from an EMBL/GenBank/DDBJ whole genome shotgun (WGS) entry which is preliminary data.</text>
</comment>
<evidence type="ECO:0000256" key="11">
    <source>
        <dbReference type="ARBA" id="ARBA00023136"/>
    </source>
</evidence>
<evidence type="ECO:0000256" key="5">
    <source>
        <dbReference type="ARBA" id="ARBA00022676"/>
    </source>
</evidence>
<evidence type="ECO:0000256" key="12">
    <source>
        <dbReference type="ARBA" id="ARBA00023180"/>
    </source>
</evidence>
<organism evidence="15 16">
    <name type="scientific">Desmophyllum pertusum</name>
    <dbReference type="NCBI Taxonomy" id="174260"/>
    <lineage>
        <taxon>Eukaryota</taxon>
        <taxon>Metazoa</taxon>
        <taxon>Cnidaria</taxon>
        <taxon>Anthozoa</taxon>
        <taxon>Hexacorallia</taxon>
        <taxon>Scleractinia</taxon>
        <taxon>Caryophylliina</taxon>
        <taxon>Caryophylliidae</taxon>
        <taxon>Desmophyllum</taxon>
    </lineage>
</organism>